<dbReference type="EMBL" id="ASRX01000019">
    <property type="protein sequence ID" value="EYF05999.1"/>
    <property type="molecule type" value="Genomic_DNA"/>
</dbReference>
<feature type="region of interest" description="Disordered" evidence="1">
    <location>
        <begin position="181"/>
        <end position="231"/>
    </location>
</feature>
<comment type="caution">
    <text evidence="2">The sequence shown here is derived from an EMBL/GenBank/DDBJ whole genome shotgun (WGS) entry which is preliminary data.</text>
</comment>
<reference evidence="2 3" key="1">
    <citation type="submission" date="2013-05" db="EMBL/GenBank/DDBJ databases">
        <title>Genome assembly of Chondromyces apiculatus DSM 436.</title>
        <authorList>
            <person name="Sharma G."/>
            <person name="Khatri I."/>
            <person name="Kaur C."/>
            <person name="Mayilraj S."/>
            <person name="Subramanian S."/>
        </authorList>
    </citation>
    <scope>NUCLEOTIDE SEQUENCE [LARGE SCALE GENOMIC DNA]</scope>
    <source>
        <strain evidence="2 3">DSM 436</strain>
    </source>
</reference>
<sequence>MDARTYAEAAPAWAERLAEADEGDEGPLETAYEEHLARAQERYARRVLPLAEDLRAWLAFLQCFSSAPDPPALLAQLGLRLQEVARLQRDWGRRLATQPELLREAACAGGGCPRPLPEIVLEAPWPALPEPLDEAALRDLAPHGDEDDDEDDIDEGDEDEGDDDATSVAPPLFVPFEAMESAPRDRATAPAAAALAVAAAAPAKETSEDEDEDERERETLHPLTSTAARRKAAVAVTETQAAPLLTPKLLLPFREDPAALVQFLAAAPPPDLAPLRDRTSEPAWGEGTAAPALVPAGPALPFERPKTAAEAWWEASEPESDPTVQTALAPLVQSGPALPFRPAAPVSQPDLSLGLYASLCAELAVHPKESEQLFRLYGLGDLETRRAVDMAWKARLAQQPELYAAWQDLYRRHLALFVAKRRVLG</sequence>
<dbReference type="AlphaFoldDB" id="A0A017T9T2"/>
<gene>
    <name evidence="2" type="ORF">CAP_2459</name>
</gene>
<feature type="region of interest" description="Disordered" evidence="1">
    <location>
        <begin position="141"/>
        <end position="169"/>
    </location>
</feature>
<evidence type="ECO:0000313" key="2">
    <source>
        <dbReference type="EMBL" id="EYF05999.1"/>
    </source>
</evidence>
<dbReference type="Proteomes" id="UP000019678">
    <property type="component" value="Unassembled WGS sequence"/>
</dbReference>
<evidence type="ECO:0000313" key="3">
    <source>
        <dbReference type="Proteomes" id="UP000019678"/>
    </source>
</evidence>
<dbReference type="RefSeq" id="WP_231511464.1">
    <property type="nucleotide sequence ID" value="NZ_ASRX01000019.1"/>
</dbReference>
<organism evidence="2 3">
    <name type="scientific">Chondromyces apiculatus DSM 436</name>
    <dbReference type="NCBI Taxonomy" id="1192034"/>
    <lineage>
        <taxon>Bacteria</taxon>
        <taxon>Pseudomonadati</taxon>
        <taxon>Myxococcota</taxon>
        <taxon>Polyangia</taxon>
        <taxon>Polyangiales</taxon>
        <taxon>Polyangiaceae</taxon>
        <taxon>Chondromyces</taxon>
    </lineage>
</organism>
<proteinExistence type="predicted"/>
<evidence type="ECO:0000256" key="1">
    <source>
        <dbReference type="SAM" id="MobiDB-lite"/>
    </source>
</evidence>
<name>A0A017T9T2_9BACT</name>
<keyword evidence="3" id="KW-1185">Reference proteome</keyword>
<feature type="compositionally biased region" description="Acidic residues" evidence="1">
    <location>
        <begin position="145"/>
        <end position="165"/>
    </location>
</feature>
<protein>
    <submittedName>
        <fullName evidence="2">Uncharacterized protein</fullName>
    </submittedName>
</protein>
<feature type="compositionally biased region" description="Low complexity" evidence="1">
    <location>
        <begin position="188"/>
        <end position="203"/>
    </location>
</feature>
<accession>A0A017T9T2</accession>